<dbReference type="AlphaFoldDB" id="A0A2P5XLX5"/>
<protein>
    <recommendedName>
        <fullName evidence="1">Transglycosylase SLT domain-containing protein</fullName>
    </recommendedName>
</protein>
<evidence type="ECO:0000313" key="3">
    <source>
        <dbReference type="Proteomes" id="UP000239757"/>
    </source>
</evidence>
<evidence type="ECO:0000259" key="1">
    <source>
        <dbReference type="Pfam" id="PF01464"/>
    </source>
</evidence>
<reference evidence="2 3" key="1">
    <citation type="submission" date="2015-01" db="EMBL/GenBank/DDBJ databases">
        <title>Genome of allotetraploid Gossypium barbadense reveals genomic plasticity and fiber elongation in cotton evolution.</title>
        <authorList>
            <person name="Chen X."/>
            <person name="Liu X."/>
            <person name="Zhao B."/>
            <person name="Zheng H."/>
            <person name="Hu Y."/>
            <person name="Lu G."/>
            <person name="Yang C."/>
            <person name="Chen J."/>
            <person name="Shan C."/>
            <person name="Zhang L."/>
            <person name="Zhou Y."/>
            <person name="Wang L."/>
            <person name="Guo W."/>
            <person name="Bai Y."/>
            <person name="Ruan J."/>
            <person name="Shangguan X."/>
            <person name="Mao Y."/>
            <person name="Jiang J."/>
            <person name="Zhu Y."/>
            <person name="Lei J."/>
            <person name="Kang H."/>
            <person name="Chen S."/>
            <person name="He X."/>
            <person name="Wang R."/>
            <person name="Wang Y."/>
            <person name="Chen J."/>
            <person name="Wang L."/>
            <person name="Yu S."/>
            <person name="Wang B."/>
            <person name="Wei J."/>
            <person name="Song S."/>
            <person name="Lu X."/>
            <person name="Gao Z."/>
            <person name="Gu W."/>
            <person name="Deng X."/>
            <person name="Ma D."/>
            <person name="Wang S."/>
            <person name="Liang W."/>
            <person name="Fang L."/>
            <person name="Cai C."/>
            <person name="Zhu X."/>
            <person name="Zhou B."/>
            <person name="Zhang Y."/>
            <person name="Chen Z."/>
            <person name="Xu S."/>
            <person name="Zhu R."/>
            <person name="Wang S."/>
            <person name="Zhang T."/>
            <person name="Zhao G."/>
        </authorList>
    </citation>
    <scope>NUCLEOTIDE SEQUENCE [LARGE SCALE GENOMIC DNA]</scope>
    <source>
        <strain evidence="3">cv. Xinhai21</strain>
        <tissue evidence="2">Leaf</tissue>
    </source>
</reference>
<dbReference type="PANTHER" id="PTHR37179">
    <property type="entry name" value="TRANSGLYCOSYLASE"/>
    <property type="match status" value="1"/>
</dbReference>
<dbReference type="Proteomes" id="UP000239757">
    <property type="component" value="Unassembled WGS sequence"/>
</dbReference>
<proteinExistence type="predicted"/>
<gene>
    <name evidence="2" type="ORF">GOBAR_AA16338</name>
</gene>
<dbReference type="PANTHER" id="PTHR37179:SF1">
    <property type="entry name" value="TRANSGLYCOSYLASE"/>
    <property type="match status" value="1"/>
</dbReference>
<accession>A0A2P5XLX5</accession>
<name>A0A2P5XLX5_GOSBA</name>
<dbReference type="InterPro" id="IPR008258">
    <property type="entry name" value="Transglycosylase_SLT_dom_1"/>
</dbReference>
<dbReference type="Pfam" id="PF01464">
    <property type="entry name" value="SLT"/>
    <property type="match status" value="1"/>
</dbReference>
<dbReference type="SUPFAM" id="SSF53955">
    <property type="entry name" value="Lysozyme-like"/>
    <property type="match status" value="1"/>
</dbReference>
<feature type="domain" description="Transglycosylase SLT" evidence="1">
    <location>
        <begin position="80"/>
        <end position="189"/>
    </location>
</feature>
<sequence length="505" mass="57890">MLLSSPATMVGFKYWDDCVDPEDLEAMWQQPAVRKEWIDVGETQGQRVHLSRDPEGQPYLTQTEMRAVAEIVTSRHFDTHIDPEMICTIAELESNRQPLAEQHDKKSKVTTVGIMQISLATAESMAKEYQISLYKIEGDPDILYRPFVNVYFGATYLKWLSNFENKVRTEEFMVRAYKGGTKKATHKSTLPYWKRYISVKETFTPRFLLPLKKVLHLNNKFYSRLLVFAYSSSLFVGLKFIFFVDEVPTPNGFNPVRVKIFRCRKHSNGPTTQAPTSTALDSSNSGCSPLIYLRAADDACLYWDSRVSPEDMREMWNNPEICNEWNKSNQKRGKVLFTLDSEKNPCLSRLELKAVAEIIVNNYFSTMGIKPTALCALAEMVSMRNVDGTEERTGLMGIDYSTAFRLYTEVGFRDYPIDYEEDLTKPFVSMEPYKVVAFSGDGTNSERDLQFVIQAYISGPENVNPEGMCPEWAKFEQTLAGFEFRERLIQTPNTPLNAVLVKMDY</sequence>
<evidence type="ECO:0000313" key="2">
    <source>
        <dbReference type="EMBL" id="PPS04327.1"/>
    </source>
</evidence>
<dbReference type="EMBL" id="KZ664619">
    <property type="protein sequence ID" value="PPS04327.1"/>
    <property type="molecule type" value="Genomic_DNA"/>
</dbReference>
<dbReference type="Gene3D" id="1.10.530.10">
    <property type="match status" value="1"/>
</dbReference>
<organism evidence="2 3">
    <name type="scientific">Gossypium barbadense</name>
    <name type="common">Sea Island cotton</name>
    <name type="synonym">Hibiscus barbadensis</name>
    <dbReference type="NCBI Taxonomy" id="3634"/>
    <lineage>
        <taxon>Eukaryota</taxon>
        <taxon>Viridiplantae</taxon>
        <taxon>Streptophyta</taxon>
        <taxon>Embryophyta</taxon>
        <taxon>Tracheophyta</taxon>
        <taxon>Spermatophyta</taxon>
        <taxon>Magnoliopsida</taxon>
        <taxon>eudicotyledons</taxon>
        <taxon>Gunneridae</taxon>
        <taxon>Pentapetalae</taxon>
        <taxon>rosids</taxon>
        <taxon>malvids</taxon>
        <taxon>Malvales</taxon>
        <taxon>Malvaceae</taxon>
        <taxon>Malvoideae</taxon>
        <taxon>Gossypium</taxon>
    </lineage>
</organism>
<dbReference type="InterPro" id="IPR023346">
    <property type="entry name" value="Lysozyme-like_dom_sf"/>
</dbReference>
<dbReference type="OrthoDB" id="550520at2759"/>